<sequence length="1412" mass="149893">MALTVLVTVPALGRVATAAEDSDPAVTAAAAGEAPTEELAAAAARLSGEPVEITRLRHERREVFANADGTFTANEYAQPVHTTRGGTWVPVDDTLAQRSDGGWSPKAATVDLEFSDGGRGPFARMNRAGREYALSWPGATLPKPVIEGDTARYPEVLPGVDLTARADVEGFSHYLVVKTAEAAANAELETIEFALSTKGLTVTETTDGSLKAVDSAVGGTVFESGRAVMWESADAPATVTGFRAAQAAEPSLDQADGGRTAPVGLDVAHDRLTLTPDLGLLRGGDTTYPVVIDPTPRTTGATAWSSVMSGMPNEQDWKYSGHAGMGKCPVNYNPTQCEGIGVRRLLFSFPMSFYTGKKIVSTSLSTRVGAVYWADAKAEPVDLYRIGGKNYTVTSASNWSNTKDDWADHLMTVDQKISPTTCGSPANLHFSNGALLTQAQAAADGGWSTLSLGLRAKDESSYDGWKRICGNSYLSITYNTPPTRIATSLMSTNPGGKCVTDEARAPFIDSLPQVRTEARDADHGASYTDQVKTQFQVFYKDVAGVERSYFAETGYKSPNAGTVFSHQVVQPALGSGVGMWEPPTRTFHLRNAANAGSPDTKPVPTEPGTVPLTGDWNGDGVDTIGLYDPATRTFHLRDDNGKPANHVLVYGSAGDIPVAGDWDGDGMDTVGVWRPSTHTFHLNNELTNATADISFVYGADGMIPLAGDWNGDGYDTIGMRDPATIMIYLRNANSGGGNHHQIRYGGVGDKPVVGDWNKDKTDTVGLWGPSTHTFYLNNQNTDNVADLTFVYGADGMLPLSGNWHLDSGIPAVTTISYQARAFDGEHWGPWSSASGVGRCYVKRDAATPRAPSVTGTPYIDDEVWRSGVGKAGTFTFDAVDTDVVGYKYTFDDEAQQTVTTTTGQPKSVTWTPTSQGLHSLTVSAYDASGRTSAPQRYDFKVVDDGPVGQWNLGDLVGSAEAQEELGRHPATAGPGVTFGAPGPGLKSGETVPDHAAKFDGTADAHLTVKAAEDDDNPLKRSSVVDTTQSFSVSAWAKPAALDRDMAVLSQDGADDAGFFLGYDAAKKAWVFEAPGTASGTTTRWRVQAAVTPVVDAWVHLTAVYDANASGGPKMSIRVNKEAAVTAARSSTRTGGGDFQIGRKLTSRAENEPVYGADFQGVLADVRAYTRAVTTAESDSFQTYRPQRKAYWWFEDLSADGAVPNVQTGAESLALHGPTLYKMAGFEDPEALSGEGHLQLDGVDDWAGTGTPVVAANGSYTVSVRAMLTSAGATKSQTVLSLPGRNTDRLVVRYDAGTQRWQAVVTASDTAGAATTVVTHTDEVPVTDLPGTHIAVVYDAVTRQLRLYVDGVNLLEDVRLDKAPWPSVGGLQVGRATKGEYFAGAVDEVRVYAGALDLIGVQRINNVQRDDTA</sequence>
<dbReference type="Gene3D" id="2.60.120.200">
    <property type="match status" value="2"/>
</dbReference>
<dbReference type="Gene3D" id="2.60.40.10">
    <property type="entry name" value="Immunoglobulins"/>
    <property type="match status" value="1"/>
</dbReference>
<accession>A0A0L0JMA8</accession>
<keyword evidence="2" id="KW-1015">Disulfide bond</keyword>
<dbReference type="PANTHER" id="PTHR46943">
    <property type="entry name" value="PENTRAXIN-RELATED PROTEIN PTX3"/>
    <property type="match status" value="1"/>
</dbReference>
<evidence type="ECO:0000256" key="1">
    <source>
        <dbReference type="ARBA" id="ARBA00022729"/>
    </source>
</evidence>
<dbReference type="InterPro" id="IPR042837">
    <property type="entry name" value="PTX3"/>
</dbReference>
<reference evidence="5" key="1">
    <citation type="submission" date="2014-07" db="EMBL/GenBank/DDBJ databases">
        <title>Genome sequencing of plant-pathogenic Streptomyces species.</title>
        <authorList>
            <person name="Harrison J."/>
            <person name="Sapp M."/>
            <person name="Thwaites R."/>
            <person name="Studholme D.J."/>
        </authorList>
    </citation>
    <scope>NUCLEOTIDE SEQUENCE [LARGE SCALE GENOMIC DNA]</scope>
    <source>
        <strain evidence="5">NCPPB 4445</strain>
    </source>
</reference>
<evidence type="ECO:0000259" key="3">
    <source>
        <dbReference type="SMART" id="SM00560"/>
    </source>
</evidence>
<dbReference type="InterPro" id="IPR013783">
    <property type="entry name" value="Ig-like_fold"/>
</dbReference>
<dbReference type="Proteomes" id="UP000037151">
    <property type="component" value="Unassembled WGS sequence"/>
</dbReference>
<evidence type="ECO:0000256" key="2">
    <source>
        <dbReference type="ARBA" id="ARBA00023157"/>
    </source>
</evidence>
<name>A0A0L0JMA8_9ACTN</name>
<comment type="caution">
    <text evidence="4">The sequence shown here is derived from an EMBL/GenBank/DDBJ whole genome shotgun (WGS) entry which is preliminary data.</text>
</comment>
<gene>
    <name evidence="4" type="ORF">IQ63_36860</name>
</gene>
<dbReference type="Pfam" id="PF13385">
    <property type="entry name" value="Laminin_G_3"/>
    <property type="match status" value="2"/>
</dbReference>
<dbReference type="InterPro" id="IPR006558">
    <property type="entry name" value="LamG-like"/>
</dbReference>
<dbReference type="EMBL" id="JPPY01000209">
    <property type="protein sequence ID" value="KND26535.1"/>
    <property type="molecule type" value="Genomic_DNA"/>
</dbReference>
<feature type="domain" description="LamG-like jellyroll fold" evidence="3">
    <location>
        <begin position="1028"/>
        <end position="1175"/>
    </location>
</feature>
<dbReference type="SMART" id="SM00560">
    <property type="entry name" value="LamGL"/>
    <property type="match status" value="2"/>
</dbReference>
<keyword evidence="1" id="KW-0732">Signal</keyword>
<evidence type="ECO:0000313" key="5">
    <source>
        <dbReference type="Proteomes" id="UP000037151"/>
    </source>
</evidence>
<feature type="domain" description="LamG-like jellyroll fold" evidence="3">
    <location>
        <begin position="1257"/>
        <end position="1398"/>
    </location>
</feature>
<protein>
    <recommendedName>
        <fullName evidence="3">LamG-like jellyroll fold domain-containing protein</fullName>
    </recommendedName>
</protein>
<dbReference type="InterPro" id="IPR013320">
    <property type="entry name" value="ConA-like_dom_sf"/>
</dbReference>
<dbReference type="SUPFAM" id="SSF49899">
    <property type="entry name" value="Concanavalin A-like lectins/glucanases"/>
    <property type="match status" value="2"/>
</dbReference>
<dbReference type="PANTHER" id="PTHR46943:SF1">
    <property type="entry name" value="PENTRAXIN-RELATED PROTEIN PTX3"/>
    <property type="match status" value="1"/>
</dbReference>
<organism evidence="4 5">
    <name type="scientific">Streptomyces acidiscabies</name>
    <dbReference type="NCBI Taxonomy" id="42234"/>
    <lineage>
        <taxon>Bacteria</taxon>
        <taxon>Bacillati</taxon>
        <taxon>Actinomycetota</taxon>
        <taxon>Actinomycetes</taxon>
        <taxon>Kitasatosporales</taxon>
        <taxon>Streptomycetaceae</taxon>
        <taxon>Streptomyces</taxon>
    </lineage>
</organism>
<dbReference type="InterPro" id="IPR028994">
    <property type="entry name" value="Integrin_alpha_N"/>
</dbReference>
<dbReference type="SUPFAM" id="SSF69318">
    <property type="entry name" value="Integrin alpha N-terminal domain"/>
    <property type="match status" value="1"/>
</dbReference>
<dbReference type="PATRIC" id="fig|42234.21.peg.7588"/>
<proteinExistence type="predicted"/>
<dbReference type="GO" id="GO:0005975">
    <property type="term" value="P:carbohydrate metabolic process"/>
    <property type="evidence" value="ECO:0007669"/>
    <property type="project" value="UniProtKB-ARBA"/>
</dbReference>
<evidence type="ECO:0000313" key="4">
    <source>
        <dbReference type="EMBL" id="KND26535.1"/>
    </source>
</evidence>
<dbReference type="GO" id="GO:0006955">
    <property type="term" value="P:immune response"/>
    <property type="evidence" value="ECO:0007669"/>
    <property type="project" value="InterPro"/>
</dbReference>